<dbReference type="InterPro" id="IPR005122">
    <property type="entry name" value="Uracil-DNA_glycosylase-like"/>
</dbReference>
<dbReference type="AlphaFoldDB" id="A0A7D9EPR5"/>
<comment type="subcellular location">
    <subcellularLocation>
        <location evidence="12">Mitochondrion</location>
    </subcellularLocation>
    <subcellularLocation>
        <location evidence="12">Nucleus</location>
    </subcellularLocation>
</comment>
<evidence type="ECO:0000256" key="4">
    <source>
        <dbReference type="ARBA" id="ARBA00022801"/>
    </source>
</evidence>
<feature type="region of interest" description="Disordered" evidence="14">
    <location>
        <begin position="1"/>
        <end position="48"/>
    </location>
</feature>
<sequence>MLGQSKISSFFKSQPMKRPLEDLQSCQSSPPSKAMKTDGSGLSPEQKAAIQEKKQAALAKLASKTAPCGMGQSWKKALEPEFSKDYFKKLMQFVESERNSHTIYPQESDVYSWTKHCLISEVKVVIIGQDPYHQPKQAHGLCFSVPAGVASPPSLVNIYKELQNDIQGFSIPKHGNLTGWAKQGVLLLNACLTVRASQANSHKDKGWEKFTDAVIKWINLHRANVVFLLWGSYAQKKGACIDKKRHGVLKSVHPSPLSAYRGFLGCKHFSKANEYLKNTKQTPINWSDLPAEAS</sequence>
<comment type="caution">
    <text evidence="15">The sequence shown here is derived from an EMBL/GenBank/DDBJ whole genome shotgun (WGS) entry which is preliminary data.</text>
</comment>
<dbReference type="PANTHER" id="PTHR11264">
    <property type="entry name" value="URACIL-DNA GLYCOSYLASE"/>
    <property type="match status" value="1"/>
</dbReference>
<dbReference type="PROSITE" id="PS00130">
    <property type="entry name" value="U_DNA_GLYCOSYLASE"/>
    <property type="match status" value="1"/>
</dbReference>
<evidence type="ECO:0000256" key="11">
    <source>
        <dbReference type="ARBA" id="ARBA00064140"/>
    </source>
</evidence>
<dbReference type="PANTHER" id="PTHR11264:SF0">
    <property type="entry name" value="URACIL-DNA GLYCOSYLASE"/>
    <property type="match status" value="1"/>
</dbReference>
<evidence type="ECO:0000313" key="15">
    <source>
        <dbReference type="EMBL" id="CAB4013254.1"/>
    </source>
</evidence>
<keyword evidence="16" id="KW-1185">Reference proteome</keyword>
<keyword evidence="2" id="KW-0597">Phosphoprotein</keyword>
<feature type="active site" description="Proton acceptor" evidence="12">
    <location>
        <position position="130"/>
    </location>
</feature>
<dbReference type="InterPro" id="IPR036895">
    <property type="entry name" value="Uracil-DNA_glycosylase-like_sf"/>
</dbReference>
<keyword evidence="3 12" id="KW-0227">DNA damage</keyword>
<dbReference type="EC" id="3.2.2.27" evidence="12 13"/>
<dbReference type="GO" id="GO:0005654">
    <property type="term" value="C:nucleoplasm"/>
    <property type="evidence" value="ECO:0007669"/>
    <property type="project" value="UniProtKB-ARBA"/>
</dbReference>
<gene>
    <name evidence="15" type="ORF">PACLA_8A038715</name>
</gene>
<evidence type="ECO:0000256" key="2">
    <source>
        <dbReference type="ARBA" id="ARBA00022553"/>
    </source>
</evidence>
<comment type="catalytic activity">
    <reaction evidence="10">
        <text>a 2'-deoxyuridine in single-stranded DNA + H2O = a 2'-deoxyribose 5'-monophosphate in single-stranded DNA + uracil</text>
        <dbReference type="Rhea" id="RHEA:81459"/>
        <dbReference type="Rhea" id="RHEA-COMP:12847"/>
        <dbReference type="Rhea" id="RHEA-COMP:19684"/>
        <dbReference type="ChEBI" id="CHEBI:15377"/>
        <dbReference type="ChEBI" id="CHEBI:17568"/>
        <dbReference type="ChEBI" id="CHEBI:133902"/>
        <dbReference type="ChEBI" id="CHEBI:139095"/>
    </reaction>
    <physiologicalReaction direction="left-to-right" evidence="10">
        <dbReference type="Rhea" id="RHEA:81460"/>
    </physiologicalReaction>
</comment>
<dbReference type="InterPro" id="IPR018085">
    <property type="entry name" value="Ura-DNA_Glyclase_AS"/>
</dbReference>
<evidence type="ECO:0000256" key="8">
    <source>
        <dbReference type="ARBA" id="ARBA00023242"/>
    </source>
</evidence>
<accession>A0A7D9EPR5</accession>
<comment type="function">
    <text evidence="12 13">Excises uracil residues from the DNA which can arise as a result of misincorporation of dUMP residues by DNA polymerase or due to deamination of cytosine.</text>
</comment>
<evidence type="ECO:0000256" key="5">
    <source>
        <dbReference type="ARBA" id="ARBA00022990"/>
    </source>
</evidence>
<evidence type="ECO:0000256" key="6">
    <source>
        <dbReference type="ARBA" id="ARBA00023128"/>
    </source>
</evidence>
<dbReference type="Pfam" id="PF03167">
    <property type="entry name" value="UDG"/>
    <property type="match status" value="1"/>
</dbReference>
<dbReference type="NCBIfam" id="TIGR00628">
    <property type="entry name" value="ung"/>
    <property type="match status" value="1"/>
</dbReference>
<evidence type="ECO:0000256" key="13">
    <source>
        <dbReference type="RuleBase" id="RU003780"/>
    </source>
</evidence>
<dbReference type="FunFam" id="3.40.470.10:FF:000004">
    <property type="entry name" value="Uracil-DNA glycosylase"/>
    <property type="match status" value="1"/>
</dbReference>
<dbReference type="NCBIfam" id="NF003591">
    <property type="entry name" value="PRK05254.1-4"/>
    <property type="match status" value="1"/>
</dbReference>
<evidence type="ECO:0000256" key="10">
    <source>
        <dbReference type="ARBA" id="ARBA00052828"/>
    </source>
</evidence>
<evidence type="ECO:0000256" key="7">
    <source>
        <dbReference type="ARBA" id="ARBA00023204"/>
    </source>
</evidence>
<evidence type="ECO:0000256" key="14">
    <source>
        <dbReference type="SAM" id="MobiDB-lite"/>
    </source>
</evidence>
<keyword evidence="4 12" id="KW-0378">Hydrolase</keyword>
<dbReference type="InterPro" id="IPR002043">
    <property type="entry name" value="UDG_fam1"/>
</dbReference>
<evidence type="ECO:0000256" key="3">
    <source>
        <dbReference type="ARBA" id="ARBA00022763"/>
    </source>
</evidence>
<dbReference type="NCBIfam" id="NF003592">
    <property type="entry name" value="PRK05254.1-5"/>
    <property type="match status" value="1"/>
</dbReference>
<comment type="catalytic activity">
    <reaction evidence="9">
        <text>a 2'-deoxyuridine in double-stranded DNA + H2O = a 2'-deoxyribose 5'-monophosphate in double-stranded DNA + uracil</text>
        <dbReference type="Rhea" id="RHEA:81455"/>
        <dbReference type="Rhea" id="RHEA-COMP:14231"/>
        <dbReference type="Rhea" id="RHEA-COMP:17071"/>
        <dbReference type="ChEBI" id="CHEBI:15377"/>
        <dbReference type="ChEBI" id="CHEBI:17568"/>
        <dbReference type="ChEBI" id="CHEBI:133902"/>
        <dbReference type="ChEBI" id="CHEBI:139095"/>
    </reaction>
    <physiologicalReaction direction="left-to-right" evidence="9">
        <dbReference type="Rhea" id="RHEA:81456"/>
    </physiologicalReaction>
</comment>
<dbReference type="GO" id="GO:0097510">
    <property type="term" value="P:base-excision repair, AP site formation via deaminated base removal"/>
    <property type="evidence" value="ECO:0007669"/>
    <property type="project" value="TreeGrafter"/>
</dbReference>
<evidence type="ECO:0000313" key="16">
    <source>
        <dbReference type="Proteomes" id="UP001152795"/>
    </source>
</evidence>
<evidence type="ECO:0000256" key="9">
    <source>
        <dbReference type="ARBA" id="ARBA00052069"/>
    </source>
</evidence>
<dbReference type="SUPFAM" id="SSF52141">
    <property type="entry name" value="Uracil-DNA glycosylase-like"/>
    <property type="match status" value="1"/>
</dbReference>
<keyword evidence="8 12" id="KW-0539">Nucleus</keyword>
<evidence type="ECO:0000256" key="1">
    <source>
        <dbReference type="ARBA" id="ARBA00008184"/>
    </source>
</evidence>
<dbReference type="Gene3D" id="3.40.470.10">
    <property type="entry name" value="Uracil-DNA glycosylase-like domain"/>
    <property type="match status" value="1"/>
</dbReference>
<keyword evidence="7 12" id="KW-0234">DNA repair</keyword>
<reference evidence="15" key="1">
    <citation type="submission" date="2020-04" db="EMBL/GenBank/DDBJ databases">
        <authorList>
            <person name="Alioto T."/>
            <person name="Alioto T."/>
            <person name="Gomez Garrido J."/>
        </authorList>
    </citation>
    <scope>NUCLEOTIDE SEQUENCE</scope>
    <source>
        <strain evidence="15">A484AB</strain>
    </source>
</reference>
<proteinExistence type="inferred from homology"/>
<evidence type="ECO:0000256" key="12">
    <source>
        <dbReference type="HAMAP-Rule" id="MF_03166"/>
    </source>
</evidence>
<dbReference type="HAMAP" id="MF_00148">
    <property type="entry name" value="UDG"/>
    <property type="match status" value="1"/>
</dbReference>
<organism evidence="15 16">
    <name type="scientific">Paramuricea clavata</name>
    <name type="common">Red gorgonian</name>
    <name type="synonym">Violescent sea-whip</name>
    <dbReference type="NCBI Taxonomy" id="317549"/>
    <lineage>
        <taxon>Eukaryota</taxon>
        <taxon>Metazoa</taxon>
        <taxon>Cnidaria</taxon>
        <taxon>Anthozoa</taxon>
        <taxon>Octocorallia</taxon>
        <taxon>Malacalcyonacea</taxon>
        <taxon>Plexauridae</taxon>
        <taxon>Paramuricea</taxon>
    </lineage>
</organism>
<keyword evidence="6 12" id="KW-0496">Mitochondrion</keyword>
<dbReference type="GO" id="GO:0005739">
    <property type="term" value="C:mitochondrion"/>
    <property type="evidence" value="ECO:0007669"/>
    <property type="project" value="UniProtKB-SubCell"/>
</dbReference>
<keyword evidence="5" id="KW-0007">Acetylation</keyword>
<comment type="subunit">
    <text evidence="11">Interacts with RPA2 subunit of the RPA trimer; this interaction mediates UNG2 recruitment to RPA-coated single-stranded DNA at stalled replication forks. Interacts with PCNA; this interaction mediates UNG2 recruitment to S-phase replication foci. Interacts (via N-terminus) with FAM72A.</text>
</comment>
<dbReference type="NCBIfam" id="NF003589">
    <property type="entry name" value="PRK05254.1-2"/>
    <property type="match status" value="1"/>
</dbReference>
<feature type="compositionally biased region" description="Polar residues" evidence="14">
    <location>
        <begin position="1"/>
        <end position="12"/>
    </location>
</feature>
<dbReference type="GO" id="GO:0004844">
    <property type="term" value="F:uracil DNA N-glycosylase activity"/>
    <property type="evidence" value="ECO:0007669"/>
    <property type="project" value="UniProtKB-UniRule"/>
</dbReference>
<dbReference type="CDD" id="cd10027">
    <property type="entry name" value="UDG-F1-like"/>
    <property type="match status" value="1"/>
</dbReference>
<dbReference type="OrthoDB" id="10031947at2759"/>
<dbReference type="SMART" id="SM00986">
    <property type="entry name" value="UDG"/>
    <property type="match status" value="1"/>
</dbReference>
<dbReference type="EMBL" id="CACRXK020007816">
    <property type="protein sequence ID" value="CAB4013254.1"/>
    <property type="molecule type" value="Genomic_DNA"/>
</dbReference>
<dbReference type="NCBIfam" id="NF003588">
    <property type="entry name" value="PRK05254.1-1"/>
    <property type="match status" value="1"/>
</dbReference>
<protein>
    <recommendedName>
        <fullName evidence="12 13">Uracil-DNA glycosylase</fullName>
        <shortName evidence="12">UDG</shortName>
        <ecNumber evidence="12 13">3.2.2.27</ecNumber>
    </recommendedName>
</protein>
<comment type="catalytic activity">
    <reaction evidence="12 13">
        <text>Hydrolyzes single-stranded DNA or mismatched double-stranded DNA and polynucleotides, releasing free uracil.</text>
        <dbReference type="EC" id="3.2.2.27"/>
    </reaction>
</comment>
<comment type="similarity">
    <text evidence="1 12 13">Belongs to the uracil-DNA glycosylase (UDG) superfamily. UNG family.</text>
</comment>
<dbReference type="SMART" id="SM00987">
    <property type="entry name" value="UreE_C"/>
    <property type="match status" value="1"/>
</dbReference>
<dbReference type="Proteomes" id="UP001152795">
    <property type="component" value="Unassembled WGS sequence"/>
</dbReference>
<name>A0A7D9EPR5_PARCT</name>